<dbReference type="PANTHER" id="PTHR45676">
    <property type="entry name" value="RING-H2 FINGER PROTEIN ATL51-RELATED"/>
    <property type="match status" value="1"/>
</dbReference>
<protein>
    <recommendedName>
        <fullName evidence="7">RING-type domain-containing protein</fullName>
    </recommendedName>
</protein>
<dbReference type="InterPro" id="IPR017907">
    <property type="entry name" value="Znf_RING_CS"/>
</dbReference>
<keyword evidence="2 4" id="KW-0863">Zinc-finger</keyword>
<evidence type="ECO:0000256" key="4">
    <source>
        <dbReference type="PROSITE-ProRule" id="PRU00175"/>
    </source>
</evidence>
<dbReference type="InterPro" id="IPR001841">
    <property type="entry name" value="Znf_RING"/>
</dbReference>
<keyword evidence="6" id="KW-1133">Transmembrane helix</keyword>
<name>A0A9Q0FXE8_9ROSI</name>
<reference evidence="8" key="2">
    <citation type="journal article" date="2023" name="Plants (Basel)">
        <title>Annotation of the Turnera subulata (Passifloraceae) Draft Genome Reveals the S-Locus Evolved after the Divergence of Turneroideae from Passifloroideae in a Stepwise Manner.</title>
        <authorList>
            <person name="Henning P.M."/>
            <person name="Roalson E.H."/>
            <person name="Mir W."/>
            <person name="McCubbin A.G."/>
            <person name="Shore J.S."/>
        </authorList>
    </citation>
    <scope>NUCLEOTIDE SEQUENCE</scope>
    <source>
        <strain evidence="8">F60SS</strain>
    </source>
</reference>
<dbReference type="SMART" id="SM00184">
    <property type="entry name" value="RING"/>
    <property type="match status" value="1"/>
</dbReference>
<dbReference type="GO" id="GO:0008270">
    <property type="term" value="F:zinc ion binding"/>
    <property type="evidence" value="ECO:0007669"/>
    <property type="project" value="UniProtKB-KW"/>
</dbReference>
<proteinExistence type="predicted"/>
<evidence type="ECO:0000256" key="3">
    <source>
        <dbReference type="ARBA" id="ARBA00022833"/>
    </source>
</evidence>
<evidence type="ECO:0000256" key="1">
    <source>
        <dbReference type="ARBA" id="ARBA00022723"/>
    </source>
</evidence>
<keyword evidence="6" id="KW-0472">Membrane</keyword>
<feature type="transmembrane region" description="Helical" evidence="6">
    <location>
        <begin position="25"/>
        <end position="48"/>
    </location>
</feature>
<evidence type="ECO:0000256" key="6">
    <source>
        <dbReference type="SAM" id="Phobius"/>
    </source>
</evidence>
<dbReference type="Proteomes" id="UP001141552">
    <property type="component" value="Unassembled WGS sequence"/>
</dbReference>
<accession>A0A9Q0FXE8</accession>
<dbReference type="AlphaFoldDB" id="A0A9Q0FXE8"/>
<dbReference type="Pfam" id="PF13639">
    <property type="entry name" value="zf-RING_2"/>
    <property type="match status" value="1"/>
</dbReference>
<gene>
    <name evidence="8" type="ORF">Tsubulata_012378</name>
</gene>
<dbReference type="SUPFAM" id="SSF57850">
    <property type="entry name" value="RING/U-box"/>
    <property type="match status" value="1"/>
</dbReference>
<evidence type="ECO:0000256" key="5">
    <source>
        <dbReference type="SAM" id="MobiDB-lite"/>
    </source>
</evidence>
<reference evidence="8" key="1">
    <citation type="submission" date="2022-02" db="EMBL/GenBank/DDBJ databases">
        <authorList>
            <person name="Henning P.M."/>
            <person name="McCubbin A.G."/>
            <person name="Shore J.S."/>
        </authorList>
    </citation>
    <scope>NUCLEOTIDE SEQUENCE</scope>
    <source>
        <strain evidence="8">F60SS</strain>
        <tissue evidence="8">Leaves</tissue>
    </source>
</reference>
<evidence type="ECO:0000259" key="7">
    <source>
        <dbReference type="PROSITE" id="PS50089"/>
    </source>
</evidence>
<keyword evidence="6" id="KW-0812">Transmembrane</keyword>
<dbReference type="InterPro" id="IPR013083">
    <property type="entry name" value="Znf_RING/FYVE/PHD"/>
</dbReference>
<dbReference type="EMBL" id="JAKUCV010003539">
    <property type="protein sequence ID" value="KAJ4838494.1"/>
    <property type="molecule type" value="Genomic_DNA"/>
</dbReference>
<feature type="region of interest" description="Disordered" evidence="5">
    <location>
        <begin position="54"/>
        <end position="73"/>
    </location>
</feature>
<evidence type="ECO:0000256" key="2">
    <source>
        <dbReference type="ARBA" id="ARBA00022771"/>
    </source>
</evidence>
<dbReference type="PROSITE" id="PS00518">
    <property type="entry name" value="ZF_RING_1"/>
    <property type="match status" value="1"/>
</dbReference>
<evidence type="ECO:0000313" key="8">
    <source>
        <dbReference type="EMBL" id="KAJ4838494.1"/>
    </source>
</evidence>
<keyword evidence="9" id="KW-1185">Reference proteome</keyword>
<evidence type="ECO:0000313" key="9">
    <source>
        <dbReference type="Proteomes" id="UP001141552"/>
    </source>
</evidence>
<dbReference type="PROSITE" id="PS50089">
    <property type="entry name" value="ZF_RING_2"/>
    <property type="match status" value="1"/>
</dbReference>
<dbReference type="Gene3D" id="3.30.40.10">
    <property type="entry name" value="Zinc/RING finger domain, C3HC4 (zinc finger)"/>
    <property type="match status" value="1"/>
</dbReference>
<feature type="domain" description="RING-type" evidence="7">
    <location>
        <begin position="107"/>
        <end position="149"/>
    </location>
</feature>
<comment type="caution">
    <text evidence="8">The sequence shown here is derived from an EMBL/GenBank/DDBJ whole genome shotgun (WGS) entry which is preliminary data.</text>
</comment>
<feature type="compositionally biased region" description="Pro residues" evidence="5">
    <location>
        <begin position="56"/>
        <end position="66"/>
    </location>
</feature>
<keyword evidence="1" id="KW-0479">Metal-binding</keyword>
<sequence length="154" mass="17068">MDQSAPTSPLESLMPPHSVGTPTRVAVLVGLGVAIFLALIVFFVYYMVRRSRQQQPPQPQPQPQPHPQHDVEAPQLAPPMSAIELFPLVQFHVREGGDPTADRGDECHVCLTEFAEGDMLRMLPCGHCFCLVCAASLFTHQFRYCPVCHFDLAS</sequence>
<dbReference type="PANTHER" id="PTHR45676:SF41">
    <property type="entry name" value="RING-H2 FINGER PROTEIN ATL66"/>
    <property type="match status" value="1"/>
</dbReference>
<keyword evidence="3" id="KW-0862">Zinc</keyword>
<dbReference type="OrthoDB" id="8062037at2759"/>
<organism evidence="8 9">
    <name type="scientific">Turnera subulata</name>
    <dbReference type="NCBI Taxonomy" id="218843"/>
    <lineage>
        <taxon>Eukaryota</taxon>
        <taxon>Viridiplantae</taxon>
        <taxon>Streptophyta</taxon>
        <taxon>Embryophyta</taxon>
        <taxon>Tracheophyta</taxon>
        <taxon>Spermatophyta</taxon>
        <taxon>Magnoliopsida</taxon>
        <taxon>eudicotyledons</taxon>
        <taxon>Gunneridae</taxon>
        <taxon>Pentapetalae</taxon>
        <taxon>rosids</taxon>
        <taxon>fabids</taxon>
        <taxon>Malpighiales</taxon>
        <taxon>Passifloraceae</taxon>
        <taxon>Turnera</taxon>
    </lineage>
</organism>